<comment type="caution">
    <text evidence="2">The sequence shown here is derived from an EMBL/GenBank/DDBJ whole genome shotgun (WGS) entry which is preliminary data.</text>
</comment>
<dbReference type="AlphaFoldDB" id="A0A242A426"/>
<keyword evidence="3" id="KW-1185">Reference proteome</keyword>
<dbReference type="Proteomes" id="UP000195043">
    <property type="component" value="Unassembled WGS sequence"/>
</dbReference>
<accession>A0A242A426</accession>
<feature type="compositionally biased region" description="Basic and acidic residues" evidence="1">
    <location>
        <begin position="1"/>
        <end position="17"/>
    </location>
</feature>
<evidence type="ECO:0000256" key="1">
    <source>
        <dbReference type="SAM" id="MobiDB-lite"/>
    </source>
</evidence>
<evidence type="ECO:0000313" key="3">
    <source>
        <dbReference type="Proteomes" id="UP000195043"/>
    </source>
</evidence>
<name>A0A242A426_9ENTE</name>
<proteinExistence type="predicted"/>
<evidence type="ECO:0000313" key="2">
    <source>
        <dbReference type="EMBL" id="OTN75786.1"/>
    </source>
</evidence>
<gene>
    <name evidence="2" type="ORF">A5886_000862</name>
</gene>
<sequence>MIKDTETPVGEKGDMRQSVKMNSEFLFGSRQTNVMRPLPRQVS</sequence>
<reference evidence="2 3" key="1">
    <citation type="submission" date="2017-05" db="EMBL/GenBank/DDBJ databases">
        <title>The Genome Sequence of Enterococcus sp. 8G7_MSG3316.</title>
        <authorList>
            <consortium name="The Broad Institute Genomics Platform"/>
            <consortium name="The Broad Institute Genomic Center for Infectious Diseases"/>
            <person name="Earl A."/>
            <person name="Manson A."/>
            <person name="Schwartman J."/>
            <person name="Gilmore M."/>
            <person name="Abouelleil A."/>
            <person name="Cao P."/>
            <person name="Chapman S."/>
            <person name="Cusick C."/>
            <person name="Shea T."/>
            <person name="Young S."/>
            <person name="Neafsey D."/>
            <person name="Nusbaum C."/>
            <person name="Birren B."/>
        </authorList>
    </citation>
    <scope>NUCLEOTIDE SEQUENCE [LARGE SCALE GENOMIC DNA]</scope>
    <source>
        <strain evidence="2 3">8G7_MSG3316</strain>
    </source>
</reference>
<organism evidence="2 3">
    <name type="scientific">Candidatus Enterococcus testudinis</name>
    <dbReference type="NCBI Taxonomy" id="1834191"/>
    <lineage>
        <taxon>Bacteria</taxon>
        <taxon>Bacillati</taxon>
        <taxon>Bacillota</taxon>
        <taxon>Bacilli</taxon>
        <taxon>Lactobacillales</taxon>
        <taxon>Enterococcaceae</taxon>
        <taxon>Enterococcus</taxon>
    </lineage>
</organism>
<dbReference type="EMBL" id="NGKU01000001">
    <property type="protein sequence ID" value="OTN75786.1"/>
    <property type="molecule type" value="Genomic_DNA"/>
</dbReference>
<protein>
    <submittedName>
        <fullName evidence="2">Uncharacterized protein</fullName>
    </submittedName>
</protein>
<feature type="region of interest" description="Disordered" evidence="1">
    <location>
        <begin position="1"/>
        <end position="43"/>
    </location>
</feature>